<dbReference type="InterPro" id="IPR016680">
    <property type="entry name" value="NDUFA8"/>
</dbReference>
<evidence type="ECO:0000256" key="6">
    <source>
        <dbReference type="ARBA" id="ARBA00022982"/>
    </source>
</evidence>
<sequence>MSTTHTNDSLNSSNYVDKLKDTHFVFENDKLPSEIPDVEEVGATTAPLLSAAYFIGAKCKDYNDDFMLCQKEAKGNGPIDCLKEGRRVTRCASGVLKDLNTHCSDEFRLHWQCLSFSNLEYKNCRKAESLLNKCVFEKMNLVKKIPGIPEDRQIHLKQNPVLKPVALHQDSELAFKKAQNENSI</sequence>
<evidence type="ECO:0000256" key="5">
    <source>
        <dbReference type="ARBA" id="ARBA00022737"/>
    </source>
</evidence>
<evidence type="ECO:0000256" key="2">
    <source>
        <dbReference type="ARBA" id="ARBA00010705"/>
    </source>
</evidence>
<comment type="similarity">
    <text evidence="2 9">Belongs to the complex I NDUFA8 subunit family.</text>
</comment>
<dbReference type="PIRSF" id="PIRSF017016">
    <property type="entry name" value="NDUA8"/>
    <property type="match status" value="1"/>
</dbReference>
<keyword evidence="7 9" id="KW-0496">Mitochondrion</keyword>
<dbReference type="PANTHER" id="PTHR13344">
    <property type="entry name" value="NADH-UBIQUINONE OXIDOREDUCTASE"/>
    <property type="match status" value="1"/>
</dbReference>
<reference evidence="10 11" key="1">
    <citation type="submission" date="2016-02" db="EMBL/GenBank/DDBJ databases">
        <title>Comparative genomic and transcriptomic foundation for Pichia pastoris.</title>
        <authorList>
            <person name="Love K.R."/>
            <person name="Shah K.A."/>
            <person name="Whittaker C.A."/>
            <person name="Wu J."/>
            <person name="Bartlett M.C."/>
            <person name="Ma D."/>
            <person name="Leeson R.L."/>
            <person name="Priest M."/>
            <person name="Young S.K."/>
            <person name="Love J.C."/>
        </authorList>
    </citation>
    <scope>NUCLEOTIDE SEQUENCE [LARGE SCALE GENOMIC DNA]</scope>
    <source>
        <strain evidence="10 11">ATCC 28485</strain>
    </source>
</reference>
<accession>A0A1B2JC57</accession>
<dbReference type="GO" id="GO:0005743">
    <property type="term" value="C:mitochondrial inner membrane"/>
    <property type="evidence" value="ECO:0007669"/>
    <property type="project" value="UniProtKB-SubCell"/>
</dbReference>
<keyword evidence="9" id="KW-0472">Membrane</keyword>
<evidence type="ECO:0000256" key="3">
    <source>
        <dbReference type="ARBA" id="ARBA00022448"/>
    </source>
</evidence>
<dbReference type="OrthoDB" id="276296at2759"/>
<dbReference type="Proteomes" id="UP000094565">
    <property type="component" value="Chromosome 2"/>
</dbReference>
<keyword evidence="4 9" id="KW-0679">Respiratory chain</keyword>
<dbReference type="EMBL" id="CP014585">
    <property type="protein sequence ID" value="ANZ75388.1"/>
    <property type="molecule type" value="Genomic_DNA"/>
</dbReference>
<keyword evidence="6 9" id="KW-0249">Electron transport</keyword>
<keyword evidence="3 9" id="KW-0813">Transport</keyword>
<comment type="subcellular location">
    <subcellularLocation>
        <location evidence="9">Mitochondrion inner membrane</location>
    </subcellularLocation>
</comment>
<keyword evidence="8" id="KW-1015">Disulfide bond</keyword>
<gene>
    <name evidence="10" type="ORF">ATY40_BA7502933</name>
</gene>
<keyword evidence="5" id="KW-0677">Repeat</keyword>
<evidence type="ECO:0000256" key="9">
    <source>
        <dbReference type="PIRNR" id="PIRNR017016"/>
    </source>
</evidence>
<name>A0A1B2JC57_PICPA</name>
<evidence type="ECO:0000256" key="8">
    <source>
        <dbReference type="ARBA" id="ARBA00023157"/>
    </source>
</evidence>
<keyword evidence="9" id="KW-0999">Mitochondrion inner membrane</keyword>
<keyword evidence="11" id="KW-1185">Reference proteome</keyword>
<evidence type="ECO:0000256" key="7">
    <source>
        <dbReference type="ARBA" id="ARBA00023128"/>
    </source>
</evidence>
<evidence type="ECO:0000256" key="1">
    <source>
        <dbReference type="ARBA" id="ARBA00003195"/>
    </source>
</evidence>
<dbReference type="GO" id="GO:0006120">
    <property type="term" value="P:mitochondrial electron transport, NADH to ubiquinone"/>
    <property type="evidence" value="ECO:0007669"/>
    <property type="project" value="InterPro"/>
</dbReference>
<evidence type="ECO:0000256" key="4">
    <source>
        <dbReference type="ARBA" id="ARBA00022660"/>
    </source>
</evidence>
<dbReference type="AlphaFoldDB" id="A0A1B2JC57"/>
<protein>
    <recommendedName>
        <fullName evidence="9">NADH-ubiquinone oxidoreductase</fullName>
    </recommendedName>
</protein>
<evidence type="ECO:0000313" key="10">
    <source>
        <dbReference type="EMBL" id="ANZ75388.1"/>
    </source>
</evidence>
<proteinExistence type="inferred from homology"/>
<dbReference type="PROSITE" id="PS51808">
    <property type="entry name" value="CHCH"/>
    <property type="match status" value="1"/>
</dbReference>
<organism evidence="10 11">
    <name type="scientific">Komagataella pastoris</name>
    <name type="common">Yeast</name>
    <name type="synonym">Pichia pastoris</name>
    <dbReference type="NCBI Taxonomy" id="4922"/>
    <lineage>
        <taxon>Eukaryota</taxon>
        <taxon>Fungi</taxon>
        <taxon>Dikarya</taxon>
        <taxon>Ascomycota</taxon>
        <taxon>Saccharomycotina</taxon>
        <taxon>Pichiomycetes</taxon>
        <taxon>Pichiales</taxon>
        <taxon>Pichiaceae</taxon>
        <taxon>Komagataella</taxon>
    </lineage>
</organism>
<dbReference type="PANTHER" id="PTHR13344:SF0">
    <property type="entry name" value="NADH DEHYDROGENASE [UBIQUINONE] 1 ALPHA SUBCOMPLEX SUBUNIT 8"/>
    <property type="match status" value="1"/>
</dbReference>
<comment type="function">
    <text evidence="1 9">Accessory subunit of the mitochondrial membrane respiratory chain NADH dehydrogenase (Complex I), that is believed not to be involved in catalysis. Complex I functions in the transfer of electrons from NADH to the respiratory chain. The immediate electron acceptor for the enzyme is believed to be ubiquinone.</text>
</comment>
<evidence type="ECO:0000313" key="11">
    <source>
        <dbReference type="Proteomes" id="UP000094565"/>
    </source>
</evidence>